<feature type="region of interest" description="Disordered" evidence="1">
    <location>
        <begin position="28"/>
        <end position="47"/>
    </location>
</feature>
<evidence type="ECO:0000259" key="3">
    <source>
        <dbReference type="Pfam" id="PF10708"/>
    </source>
</evidence>
<comment type="caution">
    <text evidence="5">The sequence shown here is derived from an EMBL/GenBank/DDBJ whole genome shotgun (WGS) entry which is preliminary data.</text>
</comment>
<dbReference type="Proteomes" id="UP000036313">
    <property type="component" value="Unassembled WGS sequence"/>
</dbReference>
<dbReference type="STRING" id="1807.MOBUDSM44075_03835"/>
<dbReference type="RefSeq" id="WP_046361287.1">
    <property type="nucleotide sequence ID" value="NZ_JYNU01000026.1"/>
</dbReference>
<proteinExistence type="predicted"/>
<dbReference type="InterPro" id="IPR018929">
    <property type="entry name" value="DUF2510"/>
</dbReference>
<sequence length="166" mass="18089">MTQHGNAPAGWYDDGTGTGAQRWWDGQRWTEHHTPPPHRPASYPGHPVAPAQLSSPWASYPGAPGPERARSRRILPIALAVVAVLVVAFVAYSFFAPGDGRTQWYDEGYAVGRDSAVSLYTFSGNAESACNLALIDKIKLGDSKRSWRAKELKRGCLQAVKDLGDK</sequence>
<dbReference type="AlphaFoldDB" id="A0A0J6VVK2"/>
<evidence type="ECO:0000313" key="5">
    <source>
        <dbReference type="EMBL" id="KMO73503.1"/>
    </source>
</evidence>
<evidence type="ECO:0000313" key="4">
    <source>
        <dbReference type="EMBL" id="KKF03739.1"/>
    </source>
</evidence>
<keyword evidence="6" id="KW-1185">Reference proteome</keyword>
<accession>A0A0J6VVK2</accession>
<evidence type="ECO:0000313" key="6">
    <source>
        <dbReference type="Proteomes" id="UP000034150"/>
    </source>
</evidence>
<reference evidence="4 6" key="2">
    <citation type="submission" date="2015-04" db="EMBL/GenBank/DDBJ databases">
        <title>Genome sequence of Mycobacterium obuense UC1.</title>
        <authorList>
            <person name="Greninger A.L."/>
            <person name="Cunningham G."/>
            <person name="Chiu C.Y."/>
            <person name="Miller S."/>
        </authorList>
    </citation>
    <scope>NUCLEOTIDE SEQUENCE [LARGE SCALE GENOMIC DNA]</scope>
    <source>
        <strain evidence="4 6">UC1</strain>
    </source>
</reference>
<evidence type="ECO:0000313" key="7">
    <source>
        <dbReference type="Proteomes" id="UP000036313"/>
    </source>
</evidence>
<keyword evidence="2" id="KW-0472">Membrane</keyword>
<gene>
    <name evidence="5" type="ORF">MOBUDSM44075_03835</name>
    <name evidence="4" type="ORF">WN67_01440</name>
</gene>
<dbReference type="EMBL" id="JYNU01000026">
    <property type="protein sequence ID" value="KMO73503.1"/>
    <property type="molecule type" value="Genomic_DNA"/>
</dbReference>
<dbReference type="EMBL" id="LAUZ02000002">
    <property type="protein sequence ID" value="KKF03739.1"/>
    <property type="molecule type" value="Genomic_DNA"/>
</dbReference>
<evidence type="ECO:0000256" key="2">
    <source>
        <dbReference type="SAM" id="Phobius"/>
    </source>
</evidence>
<protein>
    <recommendedName>
        <fullName evidence="3">DUF2510 domain-containing protein</fullName>
    </recommendedName>
</protein>
<keyword evidence="2" id="KW-0812">Transmembrane</keyword>
<feature type="domain" description="DUF2510" evidence="3">
    <location>
        <begin position="9"/>
        <end position="41"/>
    </location>
</feature>
<evidence type="ECO:0000256" key="1">
    <source>
        <dbReference type="SAM" id="MobiDB-lite"/>
    </source>
</evidence>
<organism evidence="5 7">
    <name type="scientific">Mycolicibacterium obuense</name>
    <dbReference type="NCBI Taxonomy" id="1807"/>
    <lineage>
        <taxon>Bacteria</taxon>
        <taxon>Bacillati</taxon>
        <taxon>Actinomycetota</taxon>
        <taxon>Actinomycetes</taxon>
        <taxon>Mycobacteriales</taxon>
        <taxon>Mycobacteriaceae</taxon>
        <taxon>Mycolicibacterium</taxon>
    </lineage>
</organism>
<name>A0A0J6VVK2_9MYCO</name>
<reference evidence="5 7" key="1">
    <citation type="journal article" date="2015" name="Genome Biol. Evol.">
        <title>Characterization of Three Mycobacterium spp. with Potential Use in Bioremediation by Genome Sequencing and Comparative Genomics.</title>
        <authorList>
            <person name="Das S."/>
            <person name="Pettersson B.M."/>
            <person name="Behra P.R."/>
            <person name="Ramesh M."/>
            <person name="Dasgupta S."/>
            <person name="Bhattacharya A."/>
            <person name="Kirsebom L.A."/>
        </authorList>
    </citation>
    <scope>NUCLEOTIDE SEQUENCE [LARGE SCALE GENOMIC DNA]</scope>
    <source>
        <strain evidence="5 7">DSM 44075</strain>
    </source>
</reference>
<feature type="transmembrane region" description="Helical" evidence="2">
    <location>
        <begin position="74"/>
        <end position="95"/>
    </location>
</feature>
<dbReference type="OrthoDB" id="4463773at2"/>
<dbReference type="PATRIC" id="fig|1807.13.peg.264"/>
<dbReference type="Proteomes" id="UP000034150">
    <property type="component" value="Unassembled WGS sequence"/>
</dbReference>
<dbReference type="Pfam" id="PF10708">
    <property type="entry name" value="DUF2510"/>
    <property type="match status" value="1"/>
</dbReference>
<keyword evidence="2" id="KW-1133">Transmembrane helix</keyword>